<keyword evidence="2" id="KW-1133">Transmembrane helix</keyword>
<evidence type="ECO:0000256" key="2">
    <source>
        <dbReference type="SAM" id="Phobius"/>
    </source>
</evidence>
<organism evidence="3 4">
    <name type="scientific">Zizania palustris</name>
    <name type="common">Northern wild rice</name>
    <dbReference type="NCBI Taxonomy" id="103762"/>
    <lineage>
        <taxon>Eukaryota</taxon>
        <taxon>Viridiplantae</taxon>
        <taxon>Streptophyta</taxon>
        <taxon>Embryophyta</taxon>
        <taxon>Tracheophyta</taxon>
        <taxon>Spermatophyta</taxon>
        <taxon>Magnoliopsida</taxon>
        <taxon>Liliopsida</taxon>
        <taxon>Poales</taxon>
        <taxon>Poaceae</taxon>
        <taxon>BOP clade</taxon>
        <taxon>Oryzoideae</taxon>
        <taxon>Oryzeae</taxon>
        <taxon>Zizaniinae</taxon>
        <taxon>Zizania</taxon>
    </lineage>
</organism>
<keyword evidence="4" id="KW-1185">Reference proteome</keyword>
<dbReference type="Proteomes" id="UP000729402">
    <property type="component" value="Unassembled WGS sequence"/>
</dbReference>
<evidence type="ECO:0000313" key="4">
    <source>
        <dbReference type="Proteomes" id="UP000729402"/>
    </source>
</evidence>
<accession>A0A8J5VCP4</accession>
<feature type="compositionally biased region" description="Basic residues" evidence="1">
    <location>
        <begin position="95"/>
        <end position="104"/>
    </location>
</feature>
<protein>
    <recommendedName>
        <fullName evidence="5">PRA1 family protein</fullName>
    </recommendedName>
</protein>
<reference evidence="3" key="2">
    <citation type="submission" date="2021-02" db="EMBL/GenBank/DDBJ databases">
        <authorList>
            <person name="Kimball J.A."/>
            <person name="Haas M.W."/>
            <person name="Macchietto M."/>
            <person name="Kono T."/>
            <person name="Duquette J."/>
            <person name="Shao M."/>
        </authorList>
    </citation>
    <scope>NUCLEOTIDE SEQUENCE</scope>
    <source>
        <tissue evidence="3">Fresh leaf tissue</tissue>
    </source>
</reference>
<keyword evidence="2" id="KW-0472">Membrane</keyword>
<dbReference type="AlphaFoldDB" id="A0A8J5VCP4"/>
<evidence type="ECO:0008006" key="5">
    <source>
        <dbReference type="Google" id="ProtNLM"/>
    </source>
</evidence>
<comment type="caution">
    <text evidence="3">The sequence shown here is derived from an EMBL/GenBank/DDBJ whole genome shotgun (WGS) entry which is preliminary data.</text>
</comment>
<dbReference type="EMBL" id="JAAALK010000287">
    <property type="protein sequence ID" value="KAG8060900.1"/>
    <property type="molecule type" value="Genomic_DNA"/>
</dbReference>
<name>A0A8J5VCP4_ZIZPA</name>
<dbReference type="OrthoDB" id="779054at2759"/>
<evidence type="ECO:0000313" key="3">
    <source>
        <dbReference type="EMBL" id="KAG8060900.1"/>
    </source>
</evidence>
<sequence>MGWSKVLAKESSLHFSPILSPYHPCLPIDRGYVYILFQIPGTLKPVTLTGTAVLVYVCNLQFALVYAIGLSYAVMLLHASFRKLTPSSLPDAGNRNRRAQPKRR</sequence>
<proteinExistence type="predicted"/>
<gene>
    <name evidence="3" type="ORF">GUJ93_ZPchr0002g23797</name>
</gene>
<evidence type="ECO:0000256" key="1">
    <source>
        <dbReference type="SAM" id="MobiDB-lite"/>
    </source>
</evidence>
<reference evidence="3" key="1">
    <citation type="journal article" date="2021" name="bioRxiv">
        <title>Whole Genome Assembly and Annotation of Northern Wild Rice, Zizania palustris L., Supports a Whole Genome Duplication in the Zizania Genus.</title>
        <authorList>
            <person name="Haas M."/>
            <person name="Kono T."/>
            <person name="Macchietto M."/>
            <person name="Millas R."/>
            <person name="McGilp L."/>
            <person name="Shao M."/>
            <person name="Duquette J."/>
            <person name="Hirsch C.N."/>
            <person name="Kimball J."/>
        </authorList>
    </citation>
    <scope>NUCLEOTIDE SEQUENCE</scope>
    <source>
        <tissue evidence="3">Fresh leaf tissue</tissue>
    </source>
</reference>
<feature type="transmembrane region" description="Helical" evidence="2">
    <location>
        <begin position="53"/>
        <end position="77"/>
    </location>
</feature>
<keyword evidence="2" id="KW-0812">Transmembrane</keyword>
<feature type="region of interest" description="Disordered" evidence="1">
    <location>
        <begin position="85"/>
        <end position="104"/>
    </location>
</feature>